<proteinExistence type="predicted"/>
<keyword evidence="1" id="KW-0472">Membrane</keyword>
<protein>
    <submittedName>
        <fullName evidence="2">Uncharacterized protein</fullName>
    </submittedName>
</protein>
<evidence type="ECO:0000313" key="3">
    <source>
        <dbReference type="Proteomes" id="UP000177407"/>
    </source>
</evidence>
<comment type="caution">
    <text evidence="2">The sequence shown here is derived from an EMBL/GenBank/DDBJ whole genome shotgun (WGS) entry which is preliminary data.</text>
</comment>
<name>A0A1F5S472_9BACT</name>
<dbReference type="AlphaFoldDB" id="A0A1F5S472"/>
<sequence>MVKNFLKLILSGLVGGISGAIAGFLLLFLVKALIFLLCFIFQNSCHNEAPIEVLAMLSIGSGTILGGIFGIILFLKKI</sequence>
<accession>A0A1F5S472</accession>
<gene>
    <name evidence="2" type="ORF">A2257_00580</name>
</gene>
<dbReference type="Proteomes" id="UP000177407">
    <property type="component" value="Unassembled WGS sequence"/>
</dbReference>
<evidence type="ECO:0000256" key="1">
    <source>
        <dbReference type="SAM" id="Phobius"/>
    </source>
</evidence>
<keyword evidence="1" id="KW-0812">Transmembrane</keyword>
<dbReference type="EMBL" id="MFGA01000006">
    <property type="protein sequence ID" value="OGF21436.1"/>
    <property type="molecule type" value="Genomic_DNA"/>
</dbReference>
<reference evidence="2 3" key="1">
    <citation type="journal article" date="2016" name="Nat. Commun.">
        <title>Thousands of microbial genomes shed light on interconnected biogeochemical processes in an aquifer system.</title>
        <authorList>
            <person name="Anantharaman K."/>
            <person name="Brown C.T."/>
            <person name="Hug L.A."/>
            <person name="Sharon I."/>
            <person name="Castelle C.J."/>
            <person name="Probst A.J."/>
            <person name="Thomas B.C."/>
            <person name="Singh A."/>
            <person name="Wilkins M.J."/>
            <person name="Karaoz U."/>
            <person name="Brodie E.L."/>
            <person name="Williams K.H."/>
            <person name="Hubbard S.S."/>
            <person name="Banfield J.F."/>
        </authorList>
    </citation>
    <scope>NUCLEOTIDE SEQUENCE [LARGE SCALE GENOMIC DNA]</scope>
</reference>
<keyword evidence="1" id="KW-1133">Transmembrane helix</keyword>
<evidence type="ECO:0000313" key="2">
    <source>
        <dbReference type="EMBL" id="OGF21436.1"/>
    </source>
</evidence>
<organism evidence="2 3">
    <name type="scientific">Candidatus Falkowbacteria bacterium RIFOXYA2_FULL_38_12</name>
    <dbReference type="NCBI Taxonomy" id="1797993"/>
    <lineage>
        <taxon>Bacteria</taxon>
        <taxon>Candidatus Falkowiibacteriota</taxon>
    </lineage>
</organism>
<feature type="transmembrane region" description="Helical" evidence="1">
    <location>
        <begin position="12"/>
        <end position="42"/>
    </location>
</feature>
<feature type="transmembrane region" description="Helical" evidence="1">
    <location>
        <begin position="54"/>
        <end position="75"/>
    </location>
</feature>